<feature type="transmembrane region" description="Helical" evidence="1">
    <location>
        <begin position="75"/>
        <end position="101"/>
    </location>
</feature>
<evidence type="ECO:0000313" key="4">
    <source>
        <dbReference type="Proteomes" id="UP000233786"/>
    </source>
</evidence>
<evidence type="ECO:0000313" key="3">
    <source>
        <dbReference type="EMBL" id="PKW13933.1"/>
    </source>
</evidence>
<comment type="caution">
    <text evidence="3">The sequence shown here is derived from an EMBL/GenBank/DDBJ whole genome shotgun (WGS) entry which is preliminary data.</text>
</comment>
<dbReference type="SUPFAM" id="SSF81324">
    <property type="entry name" value="Voltage-gated potassium channels"/>
    <property type="match status" value="1"/>
</dbReference>
<reference evidence="3" key="1">
    <citation type="submission" date="2017-12" db="EMBL/GenBank/DDBJ databases">
        <title>Sequencing the genomes of 1000 Actinobacteria strains.</title>
        <authorList>
            <person name="Klenk H.-P."/>
        </authorList>
    </citation>
    <scope>NUCLEOTIDE SEQUENCE [LARGE SCALE GENOMIC DNA]</scope>
    <source>
        <strain evidence="3">DSM 44228</strain>
    </source>
</reference>
<sequence length="208" mass="22122">MVRNARRGWKTLVENAGWAGAPGTRPEWRRAWCWPKLALVPGSGQQRVLINLATSLGAVAACTVVYYLLPTGRFGLFGTVNAVVIFALGLTAISALIMFQVRRFRIEGARHGSSIAGVVASLYLAVLFFAAVYFGLAAHDPGSIAALRTKTDALYFSLSITSTVGFGDVHAVSEFARAVAAVHMTFNIGFLAAAVAVVRARASRPKAP</sequence>
<dbReference type="Pfam" id="PF07885">
    <property type="entry name" value="Ion_trans_2"/>
    <property type="match status" value="1"/>
</dbReference>
<keyword evidence="4" id="KW-1185">Reference proteome</keyword>
<protein>
    <submittedName>
        <fullName evidence="3">Ion channel</fullName>
    </submittedName>
</protein>
<evidence type="ECO:0000256" key="1">
    <source>
        <dbReference type="SAM" id="Phobius"/>
    </source>
</evidence>
<name>A0A2N3XTD9_SACSN</name>
<feature type="transmembrane region" description="Helical" evidence="1">
    <location>
        <begin position="48"/>
        <end position="69"/>
    </location>
</feature>
<proteinExistence type="predicted"/>
<dbReference type="STRING" id="994479.GCA_000194155_04209"/>
<keyword evidence="1" id="KW-0472">Membrane</keyword>
<evidence type="ECO:0000259" key="2">
    <source>
        <dbReference type="Pfam" id="PF07885"/>
    </source>
</evidence>
<keyword evidence="1" id="KW-1133">Transmembrane helix</keyword>
<dbReference type="EMBL" id="PJNB01000001">
    <property type="protein sequence ID" value="PKW13933.1"/>
    <property type="molecule type" value="Genomic_DNA"/>
</dbReference>
<feature type="transmembrane region" description="Helical" evidence="1">
    <location>
        <begin position="175"/>
        <end position="198"/>
    </location>
</feature>
<organism evidence="3 4">
    <name type="scientific">Saccharopolyspora spinosa</name>
    <dbReference type="NCBI Taxonomy" id="60894"/>
    <lineage>
        <taxon>Bacteria</taxon>
        <taxon>Bacillati</taxon>
        <taxon>Actinomycetota</taxon>
        <taxon>Actinomycetes</taxon>
        <taxon>Pseudonocardiales</taxon>
        <taxon>Pseudonocardiaceae</taxon>
        <taxon>Saccharopolyspora</taxon>
    </lineage>
</organism>
<dbReference type="Proteomes" id="UP000233786">
    <property type="component" value="Unassembled WGS sequence"/>
</dbReference>
<accession>A0A2N3XTD9</accession>
<feature type="transmembrane region" description="Helical" evidence="1">
    <location>
        <begin position="113"/>
        <end position="136"/>
    </location>
</feature>
<feature type="domain" description="Potassium channel" evidence="2">
    <location>
        <begin position="124"/>
        <end position="200"/>
    </location>
</feature>
<gene>
    <name evidence="3" type="ORF">A8926_1503</name>
</gene>
<dbReference type="AlphaFoldDB" id="A0A2N3XTD9"/>
<keyword evidence="1" id="KW-0812">Transmembrane</keyword>
<dbReference type="Gene3D" id="1.10.287.70">
    <property type="match status" value="1"/>
</dbReference>
<dbReference type="InterPro" id="IPR013099">
    <property type="entry name" value="K_chnl_dom"/>
</dbReference>